<proteinExistence type="predicted"/>
<dbReference type="STRING" id="595434.RISK_001284"/>
<protein>
    <submittedName>
        <fullName evidence="1">Uncharacterized protein</fullName>
    </submittedName>
</protein>
<dbReference type="EMBL" id="LECT01000013">
    <property type="protein sequence ID" value="KLU06720.1"/>
    <property type="molecule type" value="Genomic_DNA"/>
</dbReference>
<accession>A0A0J1BJI9</accession>
<comment type="caution">
    <text evidence="1">The sequence shown here is derived from an EMBL/GenBank/DDBJ whole genome shotgun (WGS) entry which is preliminary data.</text>
</comment>
<sequence length="54" mass="6187">MDGFEMVDLSQRVRRDQPDDIRCQWFRRGRMVLPMPIEGAADKLDPGIGVIADL</sequence>
<gene>
    <name evidence="1" type="ORF">RISK_001284</name>
</gene>
<name>A0A0J1BJI9_RHOIS</name>
<organism evidence="1 2">
    <name type="scientific">Rhodopirellula islandica</name>
    <dbReference type="NCBI Taxonomy" id="595434"/>
    <lineage>
        <taxon>Bacteria</taxon>
        <taxon>Pseudomonadati</taxon>
        <taxon>Planctomycetota</taxon>
        <taxon>Planctomycetia</taxon>
        <taxon>Pirellulales</taxon>
        <taxon>Pirellulaceae</taxon>
        <taxon>Rhodopirellula</taxon>
    </lineage>
</organism>
<evidence type="ECO:0000313" key="2">
    <source>
        <dbReference type="Proteomes" id="UP000036367"/>
    </source>
</evidence>
<evidence type="ECO:0000313" key="1">
    <source>
        <dbReference type="EMBL" id="KLU06720.1"/>
    </source>
</evidence>
<reference evidence="1" key="1">
    <citation type="submission" date="2015-05" db="EMBL/GenBank/DDBJ databases">
        <title>Permanent draft genome of Rhodopirellula islandicus K833.</title>
        <authorList>
            <person name="Kizina J."/>
            <person name="Richter M."/>
            <person name="Glockner F.O."/>
            <person name="Harder J."/>
        </authorList>
    </citation>
    <scope>NUCLEOTIDE SEQUENCE [LARGE SCALE GENOMIC DNA]</scope>
    <source>
        <strain evidence="1">K833</strain>
    </source>
</reference>
<dbReference type="Proteomes" id="UP000036367">
    <property type="component" value="Unassembled WGS sequence"/>
</dbReference>
<dbReference type="AlphaFoldDB" id="A0A0J1BJI9"/>
<keyword evidence="2" id="KW-1185">Reference proteome</keyword>